<dbReference type="RefSeq" id="WP_248252065.1">
    <property type="nucleotide sequence ID" value="NZ_JAIWJX010000002.1"/>
</dbReference>
<feature type="transmembrane region" description="Helical" evidence="1">
    <location>
        <begin position="127"/>
        <end position="144"/>
    </location>
</feature>
<dbReference type="PANTHER" id="PTHR34821:SF3">
    <property type="entry name" value="MEMBRANE PROTEIN"/>
    <property type="match status" value="1"/>
</dbReference>
<keyword evidence="1" id="KW-1133">Transmembrane helix</keyword>
<feature type="transmembrane region" description="Helical" evidence="1">
    <location>
        <begin position="66"/>
        <end position="86"/>
    </location>
</feature>
<dbReference type="AlphaFoldDB" id="A0A9X1XC84"/>
<evidence type="ECO:0000313" key="2">
    <source>
        <dbReference type="EMBL" id="MCK6256380.1"/>
    </source>
</evidence>
<dbReference type="Proteomes" id="UP001139011">
    <property type="component" value="Unassembled WGS sequence"/>
</dbReference>
<protein>
    <submittedName>
        <fullName evidence="2">DMT family transporter</fullName>
    </submittedName>
</protein>
<dbReference type="EMBL" id="JAIWJX010000002">
    <property type="protein sequence ID" value="MCK6256380.1"/>
    <property type="molecule type" value="Genomic_DNA"/>
</dbReference>
<keyword evidence="1" id="KW-0472">Membrane</keyword>
<dbReference type="Pfam" id="PF04657">
    <property type="entry name" value="DMT_YdcZ"/>
    <property type="match status" value="1"/>
</dbReference>
<comment type="caution">
    <text evidence="2">The sequence shown here is derived from an EMBL/GenBank/DDBJ whole genome shotgun (WGS) entry which is preliminary data.</text>
</comment>
<evidence type="ECO:0000313" key="3">
    <source>
        <dbReference type="Proteomes" id="UP001139011"/>
    </source>
</evidence>
<keyword evidence="1" id="KW-0812">Transmembrane</keyword>
<dbReference type="PANTHER" id="PTHR34821">
    <property type="entry name" value="INNER MEMBRANE PROTEIN YDCZ"/>
    <property type="match status" value="1"/>
</dbReference>
<name>A0A9X1XC84_9BACL</name>
<organism evidence="2 3">
    <name type="scientific">Fictibacillus marinisediminis</name>
    <dbReference type="NCBI Taxonomy" id="2878389"/>
    <lineage>
        <taxon>Bacteria</taxon>
        <taxon>Bacillati</taxon>
        <taxon>Bacillota</taxon>
        <taxon>Bacilli</taxon>
        <taxon>Bacillales</taxon>
        <taxon>Fictibacillaceae</taxon>
        <taxon>Fictibacillus</taxon>
    </lineage>
</organism>
<gene>
    <name evidence="2" type="ORF">LCY76_07200</name>
</gene>
<feature type="transmembrane region" description="Helical" evidence="1">
    <location>
        <begin position="92"/>
        <end position="115"/>
    </location>
</feature>
<proteinExistence type="predicted"/>
<reference evidence="2" key="1">
    <citation type="submission" date="2021-09" db="EMBL/GenBank/DDBJ databases">
        <title>Genome analysis of Fictibacillus sp. KIGAM418 isolated from marine sediment.</title>
        <authorList>
            <person name="Seo M.-J."/>
            <person name="Cho E.-S."/>
            <person name="Hwang C.Y."/>
        </authorList>
    </citation>
    <scope>NUCLEOTIDE SEQUENCE</scope>
    <source>
        <strain evidence="2">KIGAM418</strain>
    </source>
</reference>
<keyword evidence="3" id="KW-1185">Reference proteome</keyword>
<dbReference type="GO" id="GO:0005886">
    <property type="term" value="C:plasma membrane"/>
    <property type="evidence" value="ECO:0007669"/>
    <property type="project" value="TreeGrafter"/>
</dbReference>
<evidence type="ECO:0000256" key="1">
    <source>
        <dbReference type="SAM" id="Phobius"/>
    </source>
</evidence>
<accession>A0A9X1XC84</accession>
<sequence>MLLGIIFALIAGALVGLQNIFNSKVNEHAGSWATNVLVLGLGFIASLTLGLIFEGKQLFHLHHMQTWYWFSGVIGVGVVTCVVQGVKRLRPTIAISIVLASQLGFALFLDSVGALGLKPVPFTFKELIGVLIIIGGIIVFKFSGEQETQQSQKAS</sequence>
<dbReference type="InterPro" id="IPR006750">
    <property type="entry name" value="YdcZ"/>
</dbReference>
<feature type="transmembrane region" description="Helical" evidence="1">
    <location>
        <begin position="32"/>
        <end position="54"/>
    </location>
</feature>